<keyword evidence="3" id="KW-0675">Receptor</keyword>
<feature type="region of interest" description="Disordered" evidence="1">
    <location>
        <begin position="304"/>
        <end position="336"/>
    </location>
</feature>
<evidence type="ECO:0000256" key="2">
    <source>
        <dbReference type="SAM" id="SignalP"/>
    </source>
</evidence>
<dbReference type="SUPFAM" id="SSF75011">
    <property type="entry name" value="3-carboxy-cis,cis-mucoante lactonizing enzyme"/>
    <property type="match status" value="1"/>
</dbReference>
<dbReference type="AlphaFoldDB" id="A0A2L0EV39"/>
<proteinExistence type="predicted"/>
<dbReference type="Proteomes" id="UP000238348">
    <property type="component" value="Chromosome"/>
</dbReference>
<keyword evidence="2" id="KW-0732">Signal</keyword>
<keyword evidence="3" id="KW-0449">Lipoprotein</keyword>
<gene>
    <name evidence="3" type="ORF">SOCE26_046130</name>
</gene>
<organism evidence="3 4">
    <name type="scientific">Sorangium cellulosum</name>
    <name type="common">Polyangium cellulosum</name>
    <dbReference type="NCBI Taxonomy" id="56"/>
    <lineage>
        <taxon>Bacteria</taxon>
        <taxon>Pseudomonadati</taxon>
        <taxon>Myxococcota</taxon>
        <taxon>Polyangia</taxon>
        <taxon>Polyangiales</taxon>
        <taxon>Polyangiaceae</taxon>
        <taxon>Sorangium</taxon>
    </lineage>
</organism>
<dbReference type="PROSITE" id="PS51257">
    <property type="entry name" value="PROKAR_LIPOPROTEIN"/>
    <property type="match status" value="1"/>
</dbReference>
<dbReference type="OrthoDB" id="5521584at2"/>
<evidence type="ECO:0000256" key="1">
    <source>
        <dbReference type="SAM" id="MobiDB-lite"/>
    </source>
</evidence>
<evidence type="ECO:0000313" key="4">
    <source>
        <dbReference type="Proteomes" id="UP000238348"/>
    </source>
</evidence>
<evidence type="ECO:0000313" key="3">
    <source>
        <dbReference type="EMBL" id="AUX43170.1"/>
    </source>
</evidence>
<dbReference type="RefSeq" id="WP_104981881.1">
    <property type="nucleotide sequence ID" value="NZ_CP012673.1"/>
</dbReference>
<dbReference type="SMART" id="SM00135">
    <property type="entry name" value="LY"/>
    <property type="match status" value="2"/>
</dbReference>
<feature type="signal peptide" evidence="2">
    <location>
        <begin position="1"/>
        <end position="19"/>
    </location>
</feature>
<dbReference type="InterPro" id="IPR000033">
    <property type="entry name" value="LDLR_classB_rpt"/>
</dbReference>
<dbReference type="PANTHER" id="PTHR46513">
    <property type="entry name" value="VITELLOGENIN RECEPTOR-LIKE PROTEIN-RELATED-RELATED"/>
    <property type="match status" value="1"/>
</dbReference>
<reference evidence="3 4" key="1">
    <citation type="submission" date="2015-09" db="EMBL/GenBank/DDBJ databases">
        <title>Sorangium comparison.</title>
        <authorList>
            <person name="Zaburannyi N."/>
            <person name="Bunk B."/>
            <person name="Overmann J."/>
            <person name="Mueller R."/>
        </authorList>
    </citation>
    <scope>NUCLEOTIDE SEQUENCE [LARGE SCALE GENOMIC DNA]</scope>
    <source>
        <strain evidence="3 4">So ce26</strain>
    </source>
</reference>
<sequence length="407" mass="43594">MRNTIGVGLMFGLAASAAACTTLLGDFDVVGDGGEGNGGEGSTGTTSPCAAGTASCDGNAADCEVNVREDELNCGACGTVCLGDGTCNAGECTGVAEIARAIGEEHRRGNYLAVYEGEVYWTTGNTASGTVRKVSVLGGTPTTIATMQDGPLAIAVNAVGVFWSNGNSKEVMRGDRNGEEAGTPVQVVDTNVQATGVAADEQEVFWAQHASDPGEWSLIGRITMADGRVDRHFLEAEDTLPNFIALDPDYVYWIDRSDEGAVKRTSRRDQRTIDVAEDLRSPHAIAVDRDYVYWTISPAEEPDTGVMRARKDGSERQQPTHIGGAMDENDDDRHQRPAGIAVDDVDDYVYWTDQGSGSVRRAPKNGRGYQEDVFRGGTPRGIALDHKYVYWVNENQSGSVMKLRRPP</sequence>
<name>A0A2L0EV39_SORCE</name>
<protein>
    <submittedName>
        <fullName evidence="3">Low-density lipoprotein receptor-related protein</fullName>
    </submittedName>
</protein>
<dbReference type="EMBL" id="CP012673">
    <property type="protein sequence ID" value="AUX43170.1"/>
    <property type="molecule type" value="Genomic_DNA"/>
</dbReference>
<accession>A0A2L0EV39</accession>
<dbReference type="Gene3D" id="2.120.10.30">
    <property type="entry name" value="TolB, C-terminal domain"/>
    <property type="match status" value="2"/>
</dbReference>
<dbReference type="InterPro" id="IPR011042">
    <property type="entry name" value="6-blade_b-propeller_TolB-like"/>
</dbReference>
<dbReference type="InterPro" id="IPR050778">
    <property type="entry name" value="Cueball_EGF_LRP_Nidogen"/>
</dbReference>
<feature type="chain" id="PRO_5014629752" evidence="2">
    <location>
        <begin position="20"/>
        <end position="407"/>
    </location>
</feature>